<dbReference type="PANTHER" id="PTHR12526">
    <property type="entry name" value="GLYCOSYLTRANSFERASE"/>
    <property type="match status" value="1"/>
</dbReference>
<dbReference type="InterPro" id="IPR001296">
    <property type="entry name" value="Glyco_trans_1"/>
</dbReference>
<dbReference type="EC" id="2.4.-.-" evidence="5"/>
<evidence type="ECO:0000259" key="3">
    <source>
        <dbReference type="Pfam" id="PF00534"/>
    </source>
</evidence>
<dbReference type="InterPro" id="IPR028098">
    <property type="entry name" value="Glyco_trans_4-like_N"/>
</dbReference>
<dbReference type="GO" id="GO:0016757">
    <property type="term" value="F:glycosyltransferase activity"/>
    <property type="evidence" value="ECO:0007669"/>
    <property type="project" value="UniProtKB-KW"/>
</dbReference>
<keyword evidence="1 5" id="KW-0328">Glycosyltransferase</keyword>
<keyword evidence="2 5" id="KW-0808">Transferase</keyword>
<protein>
    <submittedName>
        <fullName evidence="5">Glycosyltransferase</fullName>
        <ecNumber evidence="5">2.4.-.-</ecNumber>
    </submittedName>
</protein>
<dbReference type="Pfam" id="PF00534">
    <property type="entry name" value="Glycos_transf_1"/>
    <property type="match status" value="1"/>
</dbReference>
<dbReference type="Gene3D" id="3.40.50.2000">
    <property type="entry name" value="Glycogen Phosphorylase B"/>
    <property type="match status" value="2"/>
</dbReference>
<dbReference type="Proteomes" id="UP001521931">
    <property type="component" value="Unassembled WGS sequence"/>
</dbReference>
<dbReference type="Pfam" id="PF13579">
    <property type="entry name" value="Glyco_trans_4_4"/>
    <property type="match status" value="1"/>
</dbReference>
<accession>A0ABS9Q0B0</accession>
<evidence type="ECO:0000313" key="5">
    <source>
        <dbReference type="EMBL" id="MCG7320518.1"/>
    </source>
</evidence>
<evidence type="ECO:0000256" key="1">
    <source>
        <dbReference type="ARBA" id="ARBA00022676"/>
    </source>
</evidence>
<evidence type="ECO:0000256" key="2">
    <source>
        <dbReference type="ARBA" id="ARBA00022679"/>
    </source>
</evidence>
<keyword evidence="6" id="KW-1185">Reference proteome</keyword>
<dbReference type="RefSeq" id="WP_239261549.1">
    <property type="nucleotide sequence ID" value="NZ_JAKRCV010000002.1"/>
</dbReference>
<feature type="domain" description="Glycosyltransferase subfamily 4-like N-terminal" evidence="4">
    <location>
        <begin position="17"/>
        <end position="166"/>
    </location>
</feature>
<reference evidence="5 6" key="1">
    <citation type="submission" date="2022-02" db="EMBL/GenBank/DDBJ databases">
        <title>Uncovering new skin microbiome diversity through culturing and metagenomics.</title>
        <authorList>
            <person name="Conlan S."/>
            <person name="Deming C."/>
            <person name="Nisc Comparative Sequencing Program N."/>
            <person name="Segre J.A."/>
        </authorList>
    </citation>
    <scope>NUCLEOTIDE SEQUENCE [LARGE SCALE GENOMIC DNA]</scope>
    <source>
        <strain evidence="5 6">ACRQZ</strain>
    </source>
</reference>
<evidence type="ECO:0000313" key="6">
    <source>
        <dbReference type="Proteomes" id="UP001521931"/>
    </source>
</evidence>
<organism evidence="5 6">
    <name type="scientific">Arsenicicoccus bolidensis</name>
    <dbReference type="NCBI Taxonomy" id="229480"/>
    <lineage>
        <taxon>Bacteria</taxon>
        <taxon>Bacillati</taxon>
        <taxon>Actinomycetota</taxon>
        <taxon>Actinomycetes</taxon>
        <taxon>Micrococcales</taxon>
        <taxon>Intrasporangiaceae</taxon>
        <taxon>Arsenicicoccus</taxon>
    </lineage>
</organism>
<gene>
    <name evidence="5" type="ORF">MHL29_01220</name>
</gene>
<dbReference type="EMBL" id="JAKRCV010000002">
    <property type="protein sequence ID" value="MCG7320518.1"/>
    <property type="molecule type" value="Genomic_DNA"/>
</dbReference>
<feature type="domain" description="Glycosyl transferase family 1" evidence="3">
    <location>
        <begin position="194"/>
        <end position="347"/>
    </location>
</feature>
<evidence type="ECO:0000259" key="4">
    <source>
        <dbReference type="Pfam" id="PF13579"/>
    </source>
</evidence>
<proteinExistence type="predicted"/>
<dbReference type="SUPFAM" id="SSF53756">
    <property type="entry name" value="UDP-Glycosyltransferase/glycogen phosphorylase"/>
    <property type="match status" value="1"/>
</dbReference>
<comment type="caution">
    <text evidence="5">The sequence shown here is derived from an EMBL/GenBank/DDBJ whole genome shotgun (WGS) entry which is preliminary data.</text>
</comment>
<sequence length="375" mass="40281">MRVLQVVSLVSPQGEYGGPTRVALAQCRALRDAGHDVVLVAGSWGYDPVPREVDGVRVRLFHAVAPMPGSFHGLASPGLVSFVARAGATADAVHVHLARDLVTLPAALATHLRRRPYVLQTHGMVIPSRNPLAGPLDLTMTRRVLRGAGRVFYLTDAERESLQEVATPLRLEHLRNGIDLPPRTPLPSLTGAAPRVLFLARVQARKRPLDFVEMAVRLAPRHPGVRFRMVGPDEGLGEEVRAAIARSGLGDRLVWDGPLPPDQTAAAMRAADIYVLPSVDEPYPMSVLEAMSLGRPVVVTNSCGLAPIIARRSVGAVAPEGPAGVAHAVDRLLSDPVLREQAGAHARDAIRVELGMEAVVAQLEHTYRDVTTRTS</sequence>
<name>A0ABS9Q0B0_9MICO</name>